<sequence length="398" mass="42386">MLMITCDQDAINPVVHLVPQLYRYQIAPTRVITESGVQSIFQYNIASDSYQPLSSWLPRVDNSGISGGRNWPGSVHSILQTGQVPLTTAPPAPAPDSESSRQPGPSRNLSVNVATLAVQPPGMGTALDALNSHQSLTSRRLAANNLPGFELLHPQVSQPQKYSHPSNTNAQQPSRVGALLTPPSNSSSDAGSISAYVNNSTISTSPAPPSYSQGYWPPSNNFGTGMINQPWPQSFPSRSGFSPPSSYAGRNNSNSPTSTDSLTPTYDINHRAYFQTPIPGVSTSSGPSPTTQQSQPAMAHVLMNAQATTTTMPPTPPVQNSVDAYGQKLPPTPLYSGSQQGTPQQATFPPYQSSGGSSTMHHSNANGPSSRISPIPVQMQGEGQHQLPRRTYIIRIPN</sequence>
<dbReference type="Proteomes" id="UP000663671">
    <property type="component" value="Chromosome 1"/>
</dbReference>
<feature type="compositionally biased region" description="Polar residues" evidence="1">
    <location>
        <begin position="157"/>
        <end position="174"/>
    </location>
</feature>
<feature type="compositionally biased region" description="Low complexity" evidence="1">
    <location>
        <begin position="232"/>
        <end position="246"/>
    </location>
</feature>
<evidence type="ECO:0000256" key="1">
    <source>
        <dbReference type="SAM" id="MobiDB-lite"/>
    </source>
</evidence>
<dbReference type="VEuPathDB" id="FungiDB:I7I51_00160"/>
<feature type="region of interest" description="Disordered" evidence="1">
    <location>
        <begin position="85"/>
        <end position="108"/>
    </location>
</feature>
<name>A0A8A1MEI8_AJECA</name>
<feature type="compositionally biased region" description="Low complexity" evidence="1">
    <location>
        <begin position="282"/>
        <end position="296"/>
    </location>
</feature>
<evidence type="ECO:0000313" key="3">
    <source>
        <dbReference type="Proteomes" id="UP000663671"/>
    </source>
</evidence>
<gene>
    <name evidence="2" type="ORF">I7I51_00160</name>
</gene>
<dbReference type="OrthoDB" id="8922241at2759"/>
<feature type="region of interest" description="Disordered" evidence="1">
    <location>
        <begin position="221"/>
        <end position="297"/>
    </location>
</feature>
<feature type="region of interest" description="Disordered" evidence="1">
    <location>
        <begin position="309"/>
        <end position="390"/>
    </location>
</feature>
<evidence type="ECO:0000313" key="2">
    <source>
        <dbReference type="EMBL" id="QSS63103.1"/>
    </source>
</evidence>
<feature type="region of interest" description="Disordered" evidence="1">
    <location>
        <begin position="157"/>
        <end position="192"/>
    </location>
</feature>
<dbReference type="EMBL" id="CP069114">
    <property type="protein sequence ID" value="QSS63103.1"/>
    <property type="molecule type" value="Genomic_DNA"/>
</dbReference>
<feature type="compositionally biased region" description="Polar residues" evidence="1">
    <location>
        <begin position="335"/>
        <end position="372"/>
    </location>
</feature>
<feature type="compositionally biased region" description="Polar residues" evidence="1">
    <location>
        <begin position="248"/>
        <end position="266"/>
    </location>
</feature>
<proteinExistence type="predicted"/>
<protein>
    <submittedName>
        <fullName evidence="2">Specific RNA polymerase II transcription factor</fullName>
    </submittedName>
</protein>
<dbReference type="AlphaFoldDB" id="A0A8A1MEI8"/>
<organism evidence="2 3">
    <name type="scientific">Ajellomyces capsulatus</name>
    <name type="common">Darling's disease fungus</name>
    <name type="synonym">Histoplasma capsulatum</name>
    <dbReference type="NCBI Taxonomy" id="5037"/>
    <lineage>
        <taxon>Eukaryota</taxon>
        <taxon>Fungi</taxon>
        <taxon>Dikarya</taxon>
        <taxon>Ascomycota</taxon>
        <taxon>Pezizomycotina</taxon>
        <taxon>Eurotiomycetes</taxon>
        <taxon>Eurotiomycetidae</taxon>
        <taxon>Onygenales</taxon>
        <taxon>Ajellomycetaceae</taxon>
        <taxon>Histoplasma</taxon>
    </lineage>
</organism>
<feature type="compositionally biased region" description="Polar residues" evidence="1">
    <location>
        <begin position="221"/>
        <end position="231"/>
    </location>
</feature>
<reference evidence="2" key="1">
    <citation type="submission" date="2021-01" db="EMBL/GenBank/DDBJ databases">
        <title>Chromosome-level genome assembly of a human fungal pathogen reveals clustering of transcriptionally co-regulated genes.</title>
        <authorList>
            <person name="Voorhies M."/>
            <person name="Cohen S."/>
            <person name="Shea T.P."/>
            <person name="Petrus S."/>
            <person name="Munoz J.F."/>
            <person name="Poplawski S."/>
            <person name="Goldman W.E."/>
            <person name="Michael T."/>
            <person name="Cuomo C.A."/>
            <person name="Sil A."/>
            <person name="Beyhan S."/>
        </authorList>
    </citation>
    <scope>NUCLEOTIDE SEQUENCE</scope>
    <source>
        <strain evidence="2">WU24</strain>
    </source>
</reference>
<accession>A0A8A1MEI8</accession>